<dbReference type="RefSeq" id="WP_379878709.1">
    <property type="nucleotide sequence ID" value="NZ_JBHUIP010000016.1"/>
</dbReference>
<keyword evidence="3" id="KW-1185">Reference proteome</keyword>
<organism evidence="2 3">
    <name type="scientific">Lacibacterium aquatile</name>
    <dbReference type="NCBI Taxonomy" id="1168082"/>
    <lineage>
        <taxon>Bacteria</taxon>
        <taxon>Pseudomonadati</taxon>
        <taxon>Pseudomonadota</taxon>
        <taxon>Alphaproteobacteria</taxon>
        <taxon>Rhodospirillales</taxon>
        <taxon>Rhodospirillaceae</taxon>
    </lineage>
</organism>
<keyword evidence="1" id="KW-1133">Transmembrane helix</keyword>
<keyword evidence="1" id="KW-0472">Membrane</keyword>
<evidence type="ECO:0000313" key="2">
    <source>
        <dbReference type="EMBL" id="MFD2265405.1"/>
    </source>
</evidence>
<sequence length="285" mass="31847">MIRYIDQLLRRSTSHPVSLKGRRWLVSLAILFIAIFVVAQTLSALRDFTEPDLLFNPDGMVVWALPITAILLLFSAIETRPMRKVKAAFLVWAAITLLDHSLTFDQVTSPNIYTRSLEEDWAFASQMAIFENNAAGFSLRNTSEGLDGKIQFSNIFGSDICLSITPLSPETARACYASNRLQEARLSEMNGRSFMASFHNEGFLSQLVKEQEAKIFYFLIKAAAAGTLLAGCIFELFAEVSPFSKPGPRPNNARRHHSAHAGRRAGLWANSHRHRLNSTIPSTEE</sequence>
<evidence type="ECO:0000313" key="3">
    <source>
        <dbReference type="Proteomes" id="UP001597295"/>
    </source>
</evidence>
<comment type="caution">
    <text evidence="2">The sequence shown here is derived from an EMBL/GenBank/DDBJ whole genome shotgun (WGS) entry which is preliminary data.</text>
</comment>
<evidence type="ECO:0000256" key="1">
    <source>
        <dbReference type="SAM" id="Phobius"/>
    </source>
</evidence>
<proteinExistence type="predicted"/>
<feature type="transmembrane region" description="Helical" evidence="1">
    <location>
        <begin position="60"/>
        <end position="77"/>
    </location>
</feature>
<dbReference type="Proteomes" id="UP001597295">
    <property type="component" value="Unassembled WGS sequence"/>
</dbReference>
<accession>A0ABW5E1P9</accession>
<feature type="transmembrane region" description="Helical" evidence="1">
    <location>
        <begin position="21"/>
        <end position="40"/>
    </location>
</feature>
<reference evidence="3" key="1">
    <citation type="journal article" date="2019" name="Int. J. Syst. Evol. Microbiol.">
        <title>The Global Catalogue of Microorganisms (GCM) 10K type strain sequencing project: providing services to taxonomists for standard genome sequencing and annotation.</title>
        <authorList>
            <consortium name="The Broad Institute Genomics Platform"/>
            <consortium name="The Broad Institute Genome Sequencing Center for Infectious Disease"/>
            <person name="Wu L."/>
            <person name="Ma J."/>
        </authorList>
    </citation>
    <scope>NUCLEOTIDE SEQUENCE [LARGE SCALE GENOMIC DNA]</scope>
    <source>
        <strain evidence="3">CGMCC 1.19062</strain>
    </source>
</reference>
<name>A0ABW5E1P9_9PROT</name>
<feature type="transmembrane region" description="Helical" evidence="1">
    <location>
        <begin position="215"/>
        <end position="238"/>
    </location>
</feature>
<protein>
    <recommendedName>
        <fullName evidence="4">DUF805 domain-containing protein</fullName>
    </recommendedName>
</protein>
<gene>
    <name evidence="2" type="ORF">ACFSM5_21055</name>
</gene>
<evidence type="ECO:0008006" key="4">
    <source>
        <dbReference type="Google" id="ProtNLM"/>
    </source>
</evidence>
<dbReference type="EMBL" id="JBHUIP010000016">
    <property type="protein sequence ID" value="MFD2265405.1"/>
    <property type="molecule type" value="Genomic_DNA"/>
</dbReference>
<keyword evidence="1" id="KW-0812">Transmembrane</keyword>